<organism evidence="1 2">
    <name type="scientific">Dawidia cretensis</name>
    <dbReference type="NCBI Taxonomy" id="2782350"/>
    <lineage>
        <taxon>Bacteria</taxon>
        <taxon>Pseudomonadati</taxon>
        <taxon>Bacteroidota</taxon>
        <taxon>Cytophagia</taxon>
        <taxon>Cytophagales</taxon>
        <taxon>Chryseotaleaceae</taxon>
        <taxon>Dawidia</taxon>
    </lineage>
</organism>
<dbReference type="RefSeq" id="WP_254086288.1">
    <property type="nucleotide sequence ID" value="NZ_JAHESE010000025.1"/>
</dbReference>
<sequence length="357" mass="40497">MTHFRYLTIHPSPSAQVRQILAYNVIGTPGLSMCYQHTQVARKIEGIADPYFISLKRGDQTVGTCCFCFRRVSAAGDWTPAFYIRYFAFLDQFKRMPRAHRVGQRTSALRQEIAMLLETDTWARSSGGYFHYAYVDPRNVRSVRLCRAFGFEQVRRYSTFIFTRFTLRSDARPESLQGHDALADMKQRLACFYADYTMFSTENLFRDGQYFVLRNSKGEVVAGVQATPDCWQVRSLPGRYGKFLLSLVSHLPSLNRVMGHRYAFLALEGIYHAAGCEADLQRLIEALLARYQVHSAITVADEDSALTRTLKTLDLGVVQKIMKNAGGDVICKFVNVPETVPAVIRTRPAYISATDVT</sequence>
<evidence type="ECO:0000313" key="1">
    <source>
        <dbReference type="EMBL" id="MBT1710713.1"/>
    </source>
</evidence>
<gene>
    <name evidence="1" type="ORF">KK062_20905</name>
</gene>
<reference evidence="1 2" key="1">
    <citation type="submission" date="2021-05" db="EMBL/GenBank/DDBJ databases">
        <title>A Polyphasic approach of four new species of the genus Ohtaekwangia: Ohtaekwangia histidinii sp. nov., Ohtaekwangia cretensis sp. nov., Ohtaekwangia indiensis sp. nov., Ohtaekwangia reichenbachii sp. nov. from diverse environment.</title>
        <authorList>
            <person name="Octaviana S."/>
        </authorList>
    </citation>
    <scope>NUCLEOTIDE SEQUENCE [LARGE SCALE GENOMIC DNA]</scope>
    <source>
        <strain evidence="1 2">PWU5</strain>
    </source>
</reference>
<name>A0AAP2GVC4_9BACT</name>
<dbReference type="InterPro" id="IPR016181">
    <property type="entry name" value="Acyl_CoA_acyltransferase"/>
</dbReference>
<dbReference type="Proteomes" id="UP001319080">
    <property type="component" value="Unassembled WGS sequence"/>
</dbReference>
<dbReference type="SUPFAM" id="SSF55729">
    <property type="entry name" value="Acyl-CoA N-acyltransferases (Nat)"/>
    <property type="match status" value="1"/>
</dbReference>
<proteinExistence type="predicted"/>
<dbReference type="AlphaFoldDB" id="A0AAP2GVC4"/>
<comment type="caution">
    <text evidence="1">The sequence shown here is derived from an EMBL/GenBank/DDBJ whole genome shotgun (WGS) entry which is preliminary data.</text>
</comment>
<evidence type="ECO:0000313" key="2">
    <source>
        <dbReference type="Proteomes" id="UP001319080"/>
    </source>
</evidence>
<keyword evidence="2" id="KW-1185">Reference proteome</keyword>
<protein>
    <submittedName>
        <fullName evidence="1">Uncharacterized protein</fullName>
    </submittedName>
</protein>
<dbReference type="EMBL" id="JAHESE010000025">
    <property type="protein sequence ID" value="MBT1710713.1"/>
    <property type="molecule type" value="Genomic_DNA"/>
</dbReference>
<accession>A0AAP2GVC4</accession>